<reference evidence="8 9" key="1">
    <citation type="submission" date="2018-08" db="EMBL/GenBank/DDBJ databases">
        <title>A genome reference for cultivated species of the human gut microbiota.</title>
        <authorList>
            <person name="Zou Y."/>
            <person name="Xue W."/>
            <person name="Luo G."/>
        </authorList>
    </citation>
    <scope>NUCLEOTIDE SEQUENCE [LARGE SCALE GENOMIC DNA]</scope>
    <source>
        <strain evidence="8 9">AF22-21</strain>
    </source>
</reference>
<evidence type="ECO:0000256" key="6">
    <source>
        <dbReference type="ARBA" id="ARBA00023098"/>
    </source>
</evidence>
<evidence type="ECO:0000313" key="9">
    <source>
        <dbReference type="Proteomes" id="UP000283295"/>
    </source>
</evidence>
<evidence type="ECO:0000256" key="2">
    <source>
        <dbReference type="ARBA" id="ARBA00008664"/>
    </source>
</evidence>
<accession>A0A3R6AQ15</accession>
<dbReference type="InterPro" id="IPR001736">
    <property type="entry name" value="PLipase_D/transphosphatidylase"/>
</dbReference>
<keyword evidence="5" id="KW-0442">Lipid degradation</keyword>
<evidence type="ECO:0000256" key="5">
    <source>
        <dbReference type="ARBA" id="ARBA00022963"/>
    </source>
</evidence>
<evidence type="ECO:0000256" key="1">
    <source>
        <dbReference type="ARBA" id="ARBA00000798"/>
    </source>
</evidence>
<dbReference type="InterPro" id="IPR051406">
    <property type="entry name" value="PLD_domain"/>
</dbReference>
<protein>
    <recommendedName>
        <fullName evidence="3">phospholipase D</fullName>
        <ecNumber evidence="3">3.1.4.4</ecNumber>
    </recommendedName>
</protein>
<name>A0A3R6AQ15_9FIRM</name>
<proteinExistence type="inferred from homology"/>
<dbReference type="GO" id="GO:0006793">
    <property type="term" value="P:phosphorus metabolic process"/>
    <property type="evidence" value="ECO:0007669"/>
    <property type="project" value="UniProtKB-ARBA"/>
</dbReference>
<dbReference type="GO" id="GO:0016042">
    <property type="term" value="P:lipid catabolic process"/>
    <property type="evidence" value="ECO:0007669"/>
    <property type="project" value="UniProtKB-KW"/>
</dbReference>
<comment type="similarity">
    <text evidence="2">Belongs to the phospholipase D family.</text>
</comment>
<sequence length="251" mass="29983">MTEQQYKDLLIATAKMSEYEYKDEVIEALKVASVSFQKEWGFTYHLPNHRKEYIIISVVPDKLTVLRKYENFVDGLCRQVYEPNDDNEYWGLILKPGVLNSASEEISQEILFDDIQNRIIDEIRQAKFLIWIAMAWFTNKKIFDELLKKRNDGLDVKIIIDNNMINKDKPSFVLEDYFEVYRVDVMSEKYKNIMHRKFCVIDLEVAMHGTFNWTTAANYNKEHWDVDHNRQTAKSFAEEFIKMRRDANCRY</sequence>
<dbReference type="PANTHER" id="PTHR43856:SF1">
    <property type="entry name" value="MITOCHONDRIAL CARDIOLIPIN HYDROLASE"/>
    <property type="match status" value="1"/>
</dbReference>
<comment type="catalytic activity">
    <reaction evidence="1">
        <text>a 1,2-diacyl-sn-glycero-3-phosphocholine + H2O = a 1,2-diacyl-sn-glycero-3-phosphate + choline + H(+)</text>
        <dbReference type="Rhea" id="RHEA:14445"/>
        <dbReference type="ChEBI" id="CHEBI:15354"/>
        <dbReference type="ChEBI" id="CHEBI:15377"/>
        <dbReference type="ChEBI" id="CHEBI:15378"/>
        <dbReference type="ChEBI" id="CHEBI:57643"/>
        <dbReference type="ChEBI" id="CHEBI:58608"/>
        <dbReference type="EC" id="3.1.4.4"/>
    </reaction>
</comment>
<dbReference type="SUPFAM" id="SSF56024">
    <property type="entry name" value="Phospholipase D/nuclease"/>
    <property type="match status" value="1"/>
</dbReference>
<evidence type="ECO:0000313" key="8">
    <source>
        <dbReference type="EMBL" id="RGS36042.1"/>
    </source>
</evidence>
<keyword evidence="4" id="KW-0378">Hydrolase</keyword>
<dbReference type="Gene3D" id="3.30.870.10">
    <property type="entry name" value="Endonuclease Chain A"/>
    <property type="match status" value="1"/>
</dbReference>
<dbReference type="Proteomes" id="UP000283295">
    <property type="component" value="Unassembled WGS sequence"/>
</dbReference>
<dbReference type="PROSITE" id="PS50035">
    <property type="entry name" value="PLD"/>
    <property type="match status" value="1"/>
</dbReference>
<dbReference type="GO" id="GO:0004630">
    <property type="term" value="F:phospholipase D activity"/>
    <property type="evidence" value="ECO:0007669"/>
    <property type="project" value="UniProtKB-EC"/>
</dbReference>
<evidence type="ECO:0000256" key="4">
    <source>
        <dbReference type="ARBA" id="ARBA00022801"/>
    </source>
</evidence>
<dbReference type="OrthoDB" id="9762009at2"/>
<dbReference type="AlphaFoldDB" id="A0A3R6AQ15"/>
<keyword evidence="6" id="KW-0443">Lipid metabolism</keyword>
<feature type="domain" description="PLD phosphodiesterase" evidence="7">
    <location>
        <begin position="190"/>
        <end position="217"/>
    </location>
</feature>
<dbReference type="Pfam" id="PF13091">
    <property type="entry name" value="PLDc_2"/>
    <property type="match status" value="1"/>
</dbReference>
<gene>
    <name evidence="8" type="ORF">DWX94_13190</name>
</gene>
<comment type="caution">
    <text evidence="8">The sequence shown here is derived from an EMBL/GenBank/DDBJ whole genome shotgun (WGS) entry which is preliminary data.</text>
</comment>
<dbReference type="InterPro" id="IPR025202">
    <property type="entry name" value="PLD-like_dom"/>
</dbReference>
<dbReference type="EMBL" id="QRVK01000056">
    <property type="protein sequence ID" value="RGS36042.1"/>
    <property type="molecule type" value="Genomic_DNA"/>
</dbReference>
<dbReference type="EC" id="3.1.4.4" evidence="3"/>
<dbReference type="GO" id="GO:0016891">
    <property type="term" value="F:RNA endonuclease activity producing 5'-phosphomonoesters, hydrolytic mechanism"/>
    <property type="evidence" value="ECO:0007669"/>
    <property type="project" value="TreeGrafter"/>
</dbReference>
<evidence type="ECO:0000256" key="3">
    <source>
        <dbReference type="ARBA" id="ARBA00012027"/>
    </source>
</evidence>
<organism evidence="8 9">
    <name type="scientific">Coprococcus eutactus</name>
    <dbReference type="NCBI Taxonomy" id="33043"/>
    <lineage>
        <taxon>Bacteria</taxon>
        <taxon>Bacillati</taxon>
        <taxon>Bacillota</taxon>
        <taxon>Clostridia</taxon>
        <taxon>Lachnospirales</taxon>
        <taxon>Lachnospiraceae</taxon>
        <taxon>Coprococcus</taxon>
    </lineage>
</organism>
<dbReference type="CDD" id="cd09174">
    <property type="entry name" value="PLDc_Nuc_like_unchar2"/>
    <property type="match status" value="1"/>
</dbReference>
<dbReference type="PANTHER" id="PTHR43856">
    <property type="entry name" value="CARDIOLIPIN HYDROLASE"/>
    <property type="match status" value="1"/>
</dbReference>
<evidence type="ECO:0000259" key="7">
    <source>
        <dbReference type="PROSITE" id="PS50035"/>
    </source>
</evidence>